<evidence type="ECO:0000313" key="9">
    <source>
        <dbReference type="Proteomes" id="UP000319836"/>
    </source>
</evidence>
<protein>
    <submittedName>
        <fullName evidence="8">Cysteine dioxygenase</fullName>
    </submittedName>
</protein>
<keyword evidence="3 8" id="KW-0223">Dioxygenase</keyword>
<dbReference type="SUPFAM" id="SSF51182">
    <property type="entry name" value="RmlC-like cupins"/>
    <property type="match status" value="1"/>
</dbReference>
<evidence type="ECO:0000256" key="3">
    <source>
        <dbReference type="ARBA" id="ARBA00022964"/>
    </source>
</evidence>
<dbReference type="PANTHER" id="PTHR12918">
    <property type="entry name" value="CYSTEINE DIOXYGENASE"/>
    <property type="match status" value="1"/>
</dbReference>
<keyword evidence="6" id="KW-0883">Thioether bond</keyword>
<dbReference type="PANTHER" id="PTHR12918:SF1">
    <property type="entry name" value="CYSTEINE DIOXYGENASE TYPE 1"/>
    <property type="match status" value="1"/>
</dbReference>
<dbReference type="CDD" id="cd10548">
    <property type="entry name" value="cupin_CDO"/>
    <property type="match status" value="1"/>
</dbReference>
<feature type="binding site" evidence="7">
    <location>
        <position position="89"/>
    </location>
    <ligand>
        <name>Fe cation</name>
        <dbReference type="ChEBI" id="CHEBI:24875"/>
        <note>catalytic</note>
    </ligand>
</feature>
<dbReference type="AlphaFoldDB" id="A0A538U1F6"/>
<evidence type="ECO:0000256" key="2">
    <source>
        <dbReference type="ARBA" id="ARBA00022723"/>
    </source>
</evidence>
<organism evidence="8 9">
    <name type="scientific">Eiseniibacteriota bacterium</name>
    <dbReference type="NCBI Taxonomy" id="2212470"/>
    <lineage>
        <taxon>Bacteria</taxon>
        <taxon>Candidatus Eiseniibacteriota</taxon>
    </lineage>
</organism>
<accession>A0A538U1F6</accession>
<dbReference type="Proteomes" id="UP000319836">
    <property type="component" value="Unassembled WGS sequence"/>
</dbReference>
<proteinExistence type="inferred from homology"/>
<feature type="cross-link" description="3'-(S-cysteinyl)-tyrosine (Cys-Tyr)" evidence="6">
    <location>
        <begin position="96"/>
        <end position="162"/>
    </location>
</feature>
<dbReference type="Pfam" id="PF05995">
    <property type="entry name" value="CDO_I"/>
    <property type="match status" value="1"/>
</dbReference>
<reference evidence="8 9" key="1">
    <citation type="journal article" date="2019" name="Nat. Microbiol.">
        <title>Mediterranean grassland soil C-N compound turnover is dependent on rainfall and depth, and is mediated by genomically divergent microorganisms.</title>
        <authorList>
            <person name="Diamond S."/>
            <person name="Andeer P.F."/>
            <person name="Li Z."/>
            <person name="Crits-Christoph A."/>
            <person name="Burstein D."/>
            <person name="Anantharaman K."/>
            <person name="Lane K.R."/>
            <person name="Thomas B.C."/>
            <person name="Pan C."/>
            <person name="Northen T.R."/>
            <person name="Banfield J.F."/>
        </authorList>
    </citation>
    <scope>NUCLEOTIDE SEQUENCE [LARGE SCALE GENOMIC DNA]</scope>
    <source>
        <strain evidence="8">WS_10</strain>
    </source>
</reference>
<dbReference type="GO" id="GO:0008198">
    <property type="term" value="F:ferrous iron binding"/>
    <property type="evidence" value="ECO:0007669"/>
    <property type="project" value="TreeGrafter"/>
</dbReference>
<comment type="caution">
    <text evidence="8">The sequence shown here is derived from an EMBL/GenBank/DDBJ whole genome shotgun (WGS) entry which is preliminary data.</text>
</comment>
<name>A0A538U1F6_UNCEI</name>
<dbReference type="InterPro" id="IPR010300">
    <property type="entry name" value="CDO_1"/>
</dbReference>
<feature type="binding site" evidence="7">
    <location>
        <position position="91"/>
    </location>
    <ligand>
        <name>Fe cation</name>
        <dbReference type="ChEBI" id="CHEBI:24875"/>
        <note>catalytic</note>
    </ligand>
</feature>
<dbReference type="Gene3D" id="2.60.120.10">
    <property type="entry name" value="Jelly Rolls"/>
    <property type="match status" value="1"/>
</dbReference>
<evidence type="ECO:0000256" key="6">
    <source>
        <dbReference type="PIRSR" id="PIRSR610300-50"/>
    </source>
</evidence>
<gene>
    <name evidence="8" type="ORF">E6K80_10695</name>
</gene>
<evidence type="ECO:0000256" key="5">
    <source>
        <dbReference type="ARBA" id="ARBA00023004"/>
    </source>
</evidence>
<dbReference type="EMBL" id="VBPA01000271">
    <property type="protein sequence ID" value="TMQ69746.1"/>
    <property type="molecule type" value="Genomic_DNA"/>
</dbReference>
<evidence type="ECO:0000313" key="8">
    <source>
        <dbReference type="EMBL" id="TMQ69746.1"/>
    </source>
</evidence>
<sequence>MALIEHSPKVNELLRRLNEAVATDDSEALCRNVKRVLTEVVMSGEEFLDAPFLVPAPDRYARRLLHRDPSDRYTAVVMVWDRGQGTPLHDHAGMWCVECVYRGRIRVTSFDLESDPETERLQFTPESVALAGKGEAGHLIPPFEYHMIENPDPTPAITIHVYGGEMTRCNAFFPLDGGGYRREVRTLSYTA</sequence>
<evidence type="ECO:0000256" key="4">
    <source>
        <dbReference type="ARBA" id="ARBA00023002"/>
    </source>
</evidence>
<keyword evidence="2 7" id="KW-0479">Metal-binding</keyword>
<comment type="similarity">
    <text evidence="1">Belongs to the cysteine dioxygenase family.</text>
</comment>
<dbReference type="InterPro" id="IPR014710">
    <property type="entry name" value="RmlC-like_jellyroll"/>
</dbReference>
<dbReference type="GO" id="GO:0016702">
    <property type="term" value="F:oxidoreductase activity, acting on single donors with incorporation of molecular oxygen, incorporation of two atoms of oxygen"/>
    <property type="evidence" value="ECO:0007669"/>
    <property type="project" value="InterPro"/>
</dbReference>
<keyword evidence="5 7" id="KW-0408">Iron</keyword>
<feature type="binding site" evidence="7">
    <location>
        <position position="146"/>
    </location>
    <ligand>
        <name>Fe cation</name>
        <dbReference type="ChEBI" id="CHEBI:24875"/>
        <note>catalytic</note>
    </ligand>
</feature>
<keyword evidence="4" id="KW-0560">Oxidoreductase</keyword>
<dbReference type="InterPro" id="IPR011051">
    <property type="entry name" value="RmlC_Cupin_sf"/>
</dbReference>
<evidence type="ECO:0000256" key="1">
    <source>
        <dbReference type="ARBA" id="ARBA00006622"/>
    </source>
</evidence>
<evidence type="ECO:0000256" key="7">
    <source>
        <dbReference type="PIRSR" id="PIRSR610300-51"/>
    </source>
</evidence>